<comment type="cofactor">
    <cofactor evidence="1">
        <name>pantetheine 4'-phosphate</name>
        <dbReference type="ChEBI" id="CHEBI:47942"/>
    </cofactor>
</comment>
<dbReference type="Gene3D" id="3.30.559.30">
    <property type="entry name" value="Nonribosomal peptide synthetase, condensation domain"/>
    <property type="match status" value="1"/>
</dbReference>
<organism evidence="6 7">
    <name type="scientific">Sphaerisporangium flaviroseum</name>
    <dbReference type="NCBI Taxonomy" id="509199"/>
    <lineage>
        <taxon>Bacteria</taxon>
        <taxon>Bacillati</taxon>
        <taxon>Actinomycetota</taxon>
        <taxon>Actinomycetes</taxon>
        <taxon>Streptosporangiales</taxon>
        <taxon>Streptosporangiaceae</taxon>
        <taxon>Sphaerisporangium</taxon>
    </lineage>
</organism>
<dbReference type="Gene3D" id="1.10.1200.10">
    <property type="entry name" value="ACP-like"/>
    <property type="match status" value="2"/>
</dbReference>
<dbReference type="SUPFAM" id="SSF47336">
    <property type="entry name" value="ACP-like"/>
    <property type="match status" value="2"/>
</dbReference>
<evidence type="ECO:0000259" key="5">
    <source>
        <dbReference type="PROSITE" id="PS50075"/>
    </source>
</evidence>
<dbReference type="Pfam" id="PF00668">
    <property type="entry name" value="Condensation"/>
    <property type="match status" value="1"/>
</dbReference>
<dbReference type="SUPFAM" id="SSF56801">
    <property type="entry name" value="Acetyl-CoA synthetase-like"/>
    <property type="match status" value="1"/>
</dbReference>
<feature type="domain" description="Carrier" evidence="5">
    <location>
        <begin position="1087"/>
        <end position="1162"/>
    </location>
</feature>
<dbReference type="InterPro" id="IPR020806">
    <property type="entry name" value="PKS_PP-bd"/>
</dbReference>
<dbReference type="InterPro" id="IPR009081">
    <property type="entry name" value="PP-bd_ACP"/>
</dbReference>
<dbReference type="InterPro" id="IPR001242">
    <property type="entry name" value="Condensation_dom"/>
</dbReference>
<comment type="caution">
    <text evidence="6">The sequence shown here is derived from an EMBL/GenBank/DDBJ whole genome shotgun (WGS) entry which is preliminary data.</text>
</comment>
<feature type="region of interest" description="Disordered" evidence="4">
    <location>
        <begin position="1036"/>
        <end position="1088"/>
    </location>
</feature>
<dbReference type="Gene3D" id="2.30.38.10">
    <property type="entry name" value="Luciferase, Domain 3"/>
    <property type="match status" value="1"/>
</dbReference>
<reference evidence="7" key="1">
    <citation type="journal article" date="2019" name="Int. J. Syst. Evol. Microbiol.">
        <title>The Global Catalogue of Microorganisms (GCM) 10K type strain sequencing project: providing services to taxonomists for standard genome sequencing and annotation.</title>
        <authorList>
            <consortium name="The Broad Institute Genomics Platform"/>
            <consortium name="The Broad Institute Genome Sequencing Center for Infectious Disease"/>
            <person name="Wu L."/>
            <person name="Ma J."/>
        </authorList>
    </citation>
    <scope>NUCLEOTIDE SEQUENCE [LARGE SCALE GENOMIC DNA]</scope>
    <source>
        <strain evidence="7">JCM 16908</strain>
    </source>
</reference>
<sequence length="1175" mass="125312">MTERTGGHGEVLRDAVAGIWRDRLGVTEIHDDDDFFLSGGDSVLAVEAAMALRTLTGTELDLDILYDYPEFGRLVAALATGPRPKERESREPTPAEERVWAAESLDPGTPLYHVCARYRFGGKLDLVRLRGALNALAAGHEALRRGFETPGRAFTAGDAPMPSCRWVEAQGVPEPEVRRLLDDDARTPFDLARPPLLRALVVDRGEEGDLLQLTVHHLVCDGASLSLLESHLQRLYMGEGTGSDGSEPGGPDERAETVPRAVSPQGQDPAAAMEYWRRTLADCPGGLPVPHDLPRRKPAGVSGATQVITFAPESLADLSSLAEAERLSPFMAWVAAHAAGLAAVTGERDLVIIVPVSSRGPEQREEVGLFVDMLPLRFVLPPGTTARVLVRSVRRVVTEALAHGRLPGRTVIEDLWPNGNQPGSASVQTALTYVDASECGLRAGDSWAERELVPTGTAKYDVLWSVTRRADATIAELEYRTDLFSAEAAAELHQRLVSAVGEAFADPDAVLPGLSGPARSAAAAPEVRPYVPVHERVRRQAVARPDAIAIRHRDRELTYRELDERASAVAAGLRAAGLRRGDVVAVAMDRGVDMVTVFLGILYAGCAYLPVDVRQPAERTRSVAEAAARAALVVDGRRAELLADLMPVLWLRALLRQAAPTAPASGPARLTGEDVAYVMSTSGSSGVPKAVVIPHRAITRLVPDANYVTIDPADRVAHLSSPAFDAATFEIWGALAAGATLVVEDQDVVLSPTRLQRFLEQRRITVLWLTATLLNQVVDFAPDALRHLRVLLFGGEKADERRLAKLLSGHPPARVVNGYGPTENTTFSTFHDVTPADLAEGTVPIGRPISGSTAYALDPAGRPVQVGEVGELYVGGDGLAHGYLGAPEMTAAAFVPDPFGSRAGRRLYRTGDQVRVLSGGRFAFLGRQDDQVKIRGFRVELGEIDAALRRLDEVADAVVLAHATDDGTEIVACVTPAGEPAVPLDAPALGALLRRELPEYMVPTRLVVLDRIPVNANGKADRYAALAAAGIMTAPEPAAPPAAAEPAAPEPAVPEPVLPEPVLPEPASGAPAPGRPAAAEGDRGAADAEDEATATVSTVWCEILGLDDARPEDHFLMLGGHSIKALRLLSRLEQEFGVAVELSDFFADPTLDRLIALFRGSVDTNAGRSADARTD</sequence>
<feature type="compositionally biased region" description="Pro residues" evidence="4">
    <location>
        <begin position="1048"/>
        <end position="1064"/>
    </location>
</feature>
<dbReference type="EMBL" id="BAAAZR010000043">
    <property type="protein sequence ID" value="GAA3840633.1"/>
    <property type="molecule type" value="Genomic_DNA"/>
</dbReference>
<dbReference type="InterPro" id="IPR006162">
    <property type="entry name" value="Ppantetheine_attach_site"/>
</dbReference>
<evidence type="ECO:0000256" key="1">
    <source>
        <dbReference type="ARBA" id="ARBA00001957"/>
    </source>
</evidence>
<dbReference type="Proteomes" id="UP001500888">
    <property type="component" value="Unassembled WGS sequence"/>
</dbReference>
<gene>
    <name evidence="6" type="ORF">GCM10022226_73920</name>
</gene>
<dbReference type="Pfam" id="PF00501">
    <property type="entry name" value="AMP-binding"/>
    <property type="match status" value="1"/>
</dbReference>
<dbReference type="InterPro" id="IPR045851">
    <property type="entry name" value="AMP-bd_C_sf"/>
</dbReference>
<evidence type="ECO:0000313" key="6">
    <source>
        <dbReference type="EMBL" id="GAA3840633.1"/>
    </source>
</evidence>
<dbReference type="InterPro" id="IPR010071">
    <property type="entry name" value="AA_adenyl_dom"/>
</dbReference>
<keyword evidence="7" id="KW-1185">Reference proteome</keyword>
<dbReference type="PROSITE" id="PS50075">
    <property type="entry name" value="CARRIER"/>
    <property type="match status" value="2"/>
</dbReference>
<evidence type="ECO:0000256" key="4">
    <source>
        <dbReference type="SAM" id="MobiDB-lite"/>
    </source>
</evidence>
<keyword evidence="3" id="KW-0597">Phosphoprotein</keyword>
<dbReference type="InterPro" id="IPR000873">
    <property type="entry name" value="AMP-dep_synth/lig_dom"/>
</dbReference>
<dbReference type="NCBIfam" id="TIGR01733">
    <property type="entry name" value="AA-adenyl-dom"/>
    <property type="match status" value="1"/>
</dbReference>
<dbReference type="PANTHER" id="PTHR45527">
    <property type="entry name" value="NONRIBOSOMAL PEPTIDE SYNTHETASE"/>
    <property type="match status" value="1"/>
</dbReference>
<dbReference type="Gene3D" id="3.30.559.10">
    <property type="entry name" value="Chloramphenicol acetyltransferase-like domain"/>
    <property type="match status" value="1"/>
</dbReference>
<dbReference type="PROSITE" id="PS00012">
    <property type="entry name" value="PHOSPHOPANTETHEINE"/>
    <property type="match status" value="2"/>
</dbReference>
<dbReference type="PANTHER" id="PTHR45527:SF1">
    <property type="entry name" value="FATTY ACID SYNTHASE"/>
    <property type="match status" value="1"/>
</dbReference>
<name>A0ABP7JDX3_9ACTN</name>
<dbReference type="RefSeq" id="WP_344951646.1">
    <property type="nucleotide sequence ID" value="NZ_BAAAZR010000043.1"/>
</dbReference>
<evidence type="ECO:0000256" key="3">
    <source>
        <dbReference type="ARBA" id="ARBA00022553"/>
    </source>
</evidence>
<dbReference type="SUPFAM" id="SSF52777">
    <property type="entry name" value="CoA-dependent acyltransferases"/>
    <property type="match status" value="2"/>
</dbReference>
<dbReference type="InterPro" id="IPR023213">
    <property type="entry name" value="CAT-like_dom_sf"/>
</dbReference>
<feature type="domain" description="Carrier" evidence="5">
    <location>
        <begin position="7"/>
        <end position="82"/>
    </location>
</feature>
<evidence type="ECO:0000256" key="2">
    <source>
        <dbReference type="ARBA" id="ARBA00022450"/>
    </source>
</evidence>
<dbReference type="InterPro" id="IPR036736">
    <property type="entry name" value="ACP-like_sf"/>
</dbReference>
<dbReference type="SMART" id="SM00823">
    <property type="entry name" value="PKS_PP"/>
    <property type="match status" value="2"/>
</dbReference>
<protein>
    <recommendedName>
        <fullName evidence="5">Carrier domain-containing protein</fullName>
    </recommendedName>
</protein>
<dbReference type="Pfam" id="PF13193">
    <property type="entry name" value="AMP-binding_C"/>
    <property type="match status" value="1"/>
</dbReference>
<evidence type="ECO:0000313" key="7">
    <source>
        <dbReference type="Proteomes" id="UP001500888"/>
    </source>
</evidence>
<dbReference type="CDD" id="cd12117">
    <property type="entry name" value="A_NRPS_Srf_like"/>
    <property type="match status" value="1"/>
</dbReference>
<feature type="compositionally biased region" description="Low complexity" evidence="4">
    <location>
        <begin position="1065"/>
        <end position="1079"/>
    </location>
</feature>
<feature type="region of interest" description="Disordered" evidence="4">
    <location>
        <begin position="238"/>
        <end position="268"/>
    </location>
</feature>
<dbReference type="Gene3D" id="3.40.50.980">
    <property type="match status" value="2"/>
</dbReference>
<dbReference type="Pfam" id="PF00550">
    <property type="entry name" value="PP-binding"/>
    <property type="match status" value="2"/>
</dbReference>
<accession>A0ABP7JDX3</accession>
<keyword evidence="2" id="KW-0596">Phosphopantetheine</keyword>
<dbReference type="Gene3D" id="3.30.300.30">
    <property type="match status" value="1"/>
</dbReference>
<dbReference type="InterPro" id="IPR025110">
    <property type="entry name" value="AMP-bd_C"/>
</dbReference>
<proteinExistence type="predicted"/>